<evidence type="ECO:0000313" key="2">
    <source>
        <dbReference type="Proteomes" id="UP000319976"/>
    </source>
</evidence>
<evidence type="ECO:0000313" key="1">
    <source>
        <dbReference type="EMBL" id="QDT62955.1"/>
    </source>
</evidence>
<name>A0A517T3K8_9PLAN</name>
<organism evidence="1 2">
    <name type="scientific">Calycomorphotria hydatis</name>
    <dbReference type="NCBI Taxonomy" id="2528027"/>
    <lineage>
        <taxon>Bacteria</taxon>
        <taxon>Pseudomonadati</taxon>
        <taxon>Planctomycetota</taxon>
        <taxon>Planctomycetia</taxon>
        <taxon>Planctomycetales</taxon>
        <taxon>Planctomycetaceae</taxon>
        <taxon>Calycomorphotria</taxon>
    </lineage>
</organism>
<dbReference type="Proteomes" id="UP000319976">
    <property type="component" value="Chromosome"/>
</dbReference>
<reference evidence="1 2" key="1">
    <citation type="submission" date="2019-02" db="EMBL/GenBank/DDBJ databases">
        <title>Deep-cultivation of Planctomycetes and their phenomic and genomic characterization uncovers novel biology.</title>
        <authorList>
            <person name="Wiegand S."/>
            <person name="Jogler M."/>
            <person name="Boedeker C."/>
            <person name="Pinto D."/>
            <person name="Vollmers J."/>
            <person name="Rivas-Marin E."/>
            <person name="Kohn T."/>
            <person name="Peeters S.H."/>
            <person name="Heuer A."/>
            <person name="Rast P."/>
            <person name="Oberbeckmann S."/>
            <person name="Bunk B."/>
            <person name="Jeske O."/>
            <person name="Meyerdierks A."/>
            <person name="Storesund J.E."/>
            <person name="Kallscheuer N."/>
            <person name="Luecker S."/>
            <person name="Lage O.M."/>
            <person name="Pohl T."/>
            <person name="Merkel B.J."/>
            <person name="Hornburger P."/>
            <person name="Mueller R.-W."/>
            <person name="Bruemmer F."/>
            <person name="Labrenz M."/>
            <person name="Spormann A.M."/>
            <person name="Op den Camp H."/>
            <person name="Overmann J."/>
            <person name="Amann R."/>
            <person name="Jetten M.S.M."/>
            <person name="Mascher T."/>
            <person name="Medema M.H."/>
            <person name="Devos D.P."/>
            <person name="Kaster A.-K."/>
            <person name="Ovreas L."/>
            <person name="Rohde M."/>
            <person name="Galperin M.Y."/>
            <person name="Jogler C."/>
        </authorList>
    </citation>
    <scope>NUCLEOTIDE SEQUENCE [LARGE SCALE GENOMIC DNA]</scope>
    <source>
        <strain evidence="1 2">V22</strain>
    </source>
</reference>
<dbReference type="AlphaFoldDB" id="A0A517T3K8"/>
<protein>
    <submittedName>
        <fullName evidence="1">Uncharacterized protein</fullName>
    </submittedName>
</protein>
<keyword evidence="2" id="KW-1185">Reference proteome</keyword>
<dbReference type="EMBL" id="CP036316">
    <property type="protein sequence ID" value="QDT62955.1"/>
    <property type="molecule type" value="Genomic_DNA"/>
</dbReference>
<gene>
    <name evidence="1" type="ORF">V22_01530</name>
</gene>
<sequence>MIDDRHVPTWLEELAQAAAECIVSTDLSSPIGCHYRENQLADEWEVTLFLAKTEIVGGPGDGKKTDSNFWVDLAMLQPLMEDITAFGWQALPMGEDDEAGPHVAMSGNYQGHQVWLRILSTAPDRFEAGRKADVLAGRFVDLW</sequence>
<dbReference type="KEGG" id="chya:V22_01530"/>
<proteinExistence type="predicted"/>
<accession>A0A517T3K8</accession>